<dbReference type="EMBL" id="JAHUZN010000001">
    <property type="protein sequence ID" value="KAG8503222.1"/>
    <property type="molecule type" value="Genomic_DNA"/>
</dbReference>
<feature type="transmembrane region" description="Helical" evidence="1">
    <location>
        <begin position="225"/>
        <end position="247"/>
    </location>
</feature>
<dbReference type="PANTHER" id="PTHR33710">
    <property type="entry name" value="BNAC02G09200D PROTEIN"/>
    <property type="match status" value="1"/>
</dbReference>
<keyword evidence="3" id="KW-1185">Reference proteome</keyword>
<dbReference type="PANTHER" id="PTHR33710:SF77">
    <property type="entry name" value="DNASE I-LIKE SUPERFAMILY PROTEIN"/>
    <property type="match status" value="1"/>
</dbReference>
<dbReference type="InterPro" id="IPR036691">
    <property type="entry name" value="Endo/exonu/phosph_ase_sf"/>
</dbReference>
<dbReference type="OrthoDB" id="1001832at2759"/>
<dbReference type="Gene3D" id="3.60.10.10">
    <property type="entry name" value="Endonuclease/exonuclease/phosphatase"/>
    <property type="match status" value="1"/>
</dbReference>
<dbReference type="AlphaFoldDB" id="A0A8J5ZKR0"/>
<keyword evidence="1" id="KW-0812">Transmembrane</keyword>
<dbReference type="Proteomes" id="UP000701853">
    <property type="component" value="Chromosome 1"/>
</dbReference>
<comment type="caution">
    <text evidence="2">The sequence shown here is derived from an EMBL/GenBank/DDBJ whole genome shotgun (WGS) entry which is preliminary data.</text>
</comment>
<evidence type="ECO:0008006" key="4">
    <source>
        <dbReference type="Google" id="ProtNLM"/>
    </source>
</evidence>
<name>A0A8J5ZKR0_9ROSI</name>
<evidence type="ECO:0000313" key="3">
    <source>
        <dbReference type="Proteomes" id="UP000701853"/>
    </source>
</evidence>
<evidence type="ECO:0000313" key="2">
    <source>
        <dbReference type="EMBL" id="KAG8503222.1"/>
    </source>
</evidence>
<gene>
    <name evidence="2" type="ORF">CXB51_001179</name>
</gene>
<sequence>MPFFGSLANRLEGPWILTGDFNFILDSSKRAGGASVSKAGCKWFHEFLFNNALRDLGASGAQFTWCRGNLSLRLDRLHRLKSDHRPILISLRLTTKKGTMPFRCLTSWMLHRNFNNLVHSNWNNEMKVSDNLEHFQEVVERWNKNVYGNIWRFTLKAPFSLREVLRHEELLWFQKSRLEGLQNGNRNTSYFHNRTLARRKRNKIKGLIMDNNDWCFDEQILKQHVVNFLISFITRITPLVVCFIVVVNSSVV</sequence>
<accession>A0A8J5ZKR0</accession>
<keyword evidence="1" id="KW-1133">Transmembrane helix</keyword>
<organism evidence="2 3">
    <name type="scientific">Gossypium anomalum</name>
    <dbReference type="NCBI Taxonomy" id="47600"/>
    <lineage>
        <taxon>Eukaryota</taxon>
        <taxon>Viridiplantae</taxon>
        <taxon>Streptophyta</taxon>
        <taxon>Embryophyta</taxon>
        <taxon>Tracheophyta</taxon>
        <taxon>Spermatophyta</taxon>
        <taxon>Magnoliopsida</taxon>
        <taxon>eudicotyledons</taxon>
        <taxon>Gunneridae</taxon>
        <taxon>Pentapetalae</taxon>
        <taxon>rosids</taxon>
        <taxon>malvids</taxon>
        <taxon>Malvales</taxon>
        <taxon>Malvaceae</taxon>
        <taxon>Malvoideae</taxon>
        <taxon>Gossypium</taxon>
    </lineage>
</organism>
<reference evidence="2 3" key="1">
    <citation type="journal article" date="2021" name="bioRxiv">
        <title>The Gossypium anomalum genome as a resource for cotton improvement and evolutionary analysis of hybrid incompatibility.</title>
        <authorList>
            <person name="Grover C.E."/>
            <person name="Yuan D."/>
            <person name="Arick M.A."/>
            <person name="Miller E.R."/>
            <person name="Hu G."/>
            <person name="Peterson D.G."/>
            <person name="Wendel J.F."/>
            <person name="Udall J.A."/>
        </authorList>
    </citation>
    <scope>NUCLEOTIDE SEQUENCE [LARGE SCALE GENOMIC DNA]</scope>
    <source>
        <strain evidence="2">JFW-Udall</strain>
        <tissue evidence="2">Leaf</tissue>
    </source>
</reference>
<evidence type="ECO:0000256" key="1">
    <source>
        <dbReference type="SAM" id="Phobius"/>
    </source>
</evidence>
<proteinExistence type="predicted"/>
<keyword evidence="1" id="KW-0472">Membrane</keyword>
<protein>
    <recommendedName>
        <fullName evidence="4">Endonuclease/exonuclease/phosphatase domain-containing protein</fullName>
    </recommendedName>
</protein>
<dbReference type="SUPFAM" id="SSF56219">
    <property type="entry name" value="DNase I-like"/>
    <property type="match status" value="1"/>
</dbReference>